<evidence type="ECO:0000256" key="10">
    <source>
        <dbReference type="ARBA" id="ARBA00052978"/>
    </source>
</evidence>
<protein>
    <recommendedName>
        <fullName evidence="11">Probable deoxycytidylate deaminase</fullName>
        <ecNumber evidence="8">3.5.4.12</ecNumber>
    </recommendedName>
    <alternativeName>
        <fullName evidence="9">dCMP deaminase</fullName>
    </alternativeName>
</protein>
<keyword evidence="14" id="KW-1185">Reference proteome</keyword>
<dbReference type="Pfam" id="PF00383">
    <property type="entry name" value="dCMP_cyt_deam_1"/>
    <property type="match status" value="1"/>
</dbReference>
<evidence type="ECO:0000313" key="13">
    <source>
        <dbReference type="EMBL" id="KAL1489975.1"/>
    </source>
</evidence>
<dbReference type="GO" id="GO:0009165">
    <property type="term" value="P:nucleotide biosynthetic process"/>
    <property type="evidence" value="ECO:0007669"/>
    <property type="project" value="UniProtKB-KW"/>
</dbReference>
<accession>A0ABD1E5X2</accession>
<gene>
    <name evidence="13" type="ORF">ABEB36_013897</name>
</gene>
<reference evidence="13 14" key="1">
    <citation type="submission" date="2024-05" db="EMBL/GenBank/DDBJ databases">
        <title>Genetic variation in Jamaican populations of the coffee berry borer (Hypothenemus hampei).</title>
        <authorList>
            <person name="Errbii M."/>
            <person name="Myrie A."/>
        </authorList>
    </citation>
    <scope>NUCLEOTIDE SEQUENCE [LARGE SCALE GENOMIC DNA]</scope>
    <source>
        <strain evidence="13">JA-Hopewell-2020-01-JO</strain>
        <tissue evidence="13">Whole body</tissue>
    </source>
</reference>
<dbReference type="InterPro" id="IPR035105">
    <property type="entry name" value="Deoxycytidylate_deaminase_dom"/>
</dbReference>
<evidence type="ECO:0000256" key="11">
    <source>
        <dbReference type="ARBA" id="ARBA00071625"/>
    </source>
</evidence>
<dbReference type="InterPro" id="IPR002125">
    <property type="entry name" value="CMP_dCMP_dom"/>
</dbReference>
<dbReference type="Proteomes" id="UP001566132">
    <property type="component" value="Unassembled WGS sequence"/>
</dbReference>
<evidence type="ECO:0000256" key="9">
    <source>
        <dbReference type="ARBA" id="ARBA00041763"/>
    </source>
</evidence>
<evidence type="ECO:0000256" key="8">
    <source>
        <dbReference type="ARBA" id="ARBA00038938"/>
    </source>
</evidence>
<feature type="domain" description="CMP/dCMP-type deaminase" evidence="12">
    <location>
        <begin position="25"/>
        <end position="150"/>
    </location>
</feature>
<evidence type="ECO:0000313" key="14">
    <source>
        <dbReference type="Proteomes" id="UP001566132"/>
    </source>
</evidence>
<comment type="catalytic activity">
    <reaction evidence="10">
        <text>dCMP + H2O + H(+) = dUMP + NH4(+)</text>
        <dbReference type="Rhea" id="RHEA:22924"/>
        <dbReference type="ChEBI" id="CHEBI:15377"/>
        <dbReference type="ChEBI" id="CHEBI:15378"/>
        <dbReference type="ChEBI" id="CHEBI:28938"/>
        <dbReference type="ChEBI" id="CHEBI:57566"/>
        <dbReference type="ChEBI" id="CHEBI:246422"/>
        <dbReference type="EC" id="3.5.4.12"/>
    </reaction>
</comment>
<evidence type="ECO:0000259" key="12">
    <source>
        <dbReference type="PROSITE" id="PS51747"/>
    </source>
</evidence>
<sequence length="241" mass="27352">MNASTIFFTILHKFDVNKKREDYLEWDEYFMAMAFLAAKRSKDPCTQVGACIVNSNNVIVGIGYNGMPKGCNDDQFPWSKQSQSQLENKYLYVCHAELNAVLNKNQGNLSDCTLYVGLFPCNECAKVIIQSGIKKVMYMSDKHAHKISTIASKKMFDASGVKYIQFTPKKRKIIIDFDEINWNDQSQLPTSPPLDNMSRVMRTLSLNNNRSVQFNDKESVNIGSNFTDANDAIAKKSQEQL</sequence>
<dbReference type="EC" id="3.5.4.12" evidence="8"/>
<keyword evidence="4" id="KW-0545">Nucleotide biosynthesis</keyword>
<evidence type="ECO:0000256" key="2">
    <source>
        <dbReference type="ARBA" id="ARBA00006576"/>
    </source>
</evidence>
<dbReference type="PANTHER" id="PTHR11086">
    <property type="entry name" value="DEOXYCYTIDYLATE DEAMINASE-RELATED"/>
    <property type="match status" value="1"/>
</dbReference>
<dbReference type="InterPro" id="IPR016192">
    <property type="entry name" value="APOBEC/CMP_deaminase_Zn-bd"/>
</dbReference>
<dbReference type="InterPro" id="IPR015517">
    <property type="entry name" value="dCMP_deaminase-rel"/>
</dbReference>
<dbReference type="Gene3D" id="3.40.140.10">
    <property type="entry name" value="Cytidine Deaminase, domain 2"/>
    <property type="match status" value="1"/>
</dbReference>
<comment type="function">
    <text evidence="7">Supplies the nucleotide substrate for thymidylate synthetase.</text>
</comment>
<keyword evidence="5" id="KW-0378">Hydrolase</keyword>
<evidence type="ECO:0000256" key="5">
    <source>
        <dbReference type="ARBA" id="ARBA00022801"/>
    </source>
</evidence>
<evidence type="ECO:0000256" key="6">
    <source>
        <dbReference type="ARBA" id="ARBA00022833"/>
    </source>
</evidence>
<proteinExistence type="inferred from homology"/>
<evidence type="ECO:0000256" key="4">
    <source>
        <dbReference type="ARBA" id="ARBA00022727"/>
    </source>
</evidence>
<dbReference type="GO" id="GO:0004132">
    <property type="term" value="F:dCMP deaminase activity"/>
    <property type="evidence" value="ECO:0007669"/>
    <property type="project" value="UniProtKB-EC"/>
</dbReference>
<comment type="similarity">
    <text evidence="2">Belongs to the cytidine and deoxycytidylate deaminase family.</text>
</comment>
<dbReference type="FunFam" id="3.40.140.10:FF:000021">
    <property type="entry name" value="Deoxycytidylate deaminase"/>
    <property type="match status" value="1"/>
</dbReference>
<evidence type="ECO:0000256" key="7">
    <source>
        <dbReference type="ARBA" id="ARBA00037036"/>
    </source>
</evidence>
<dbReference type="GO" id="GO:0046872">
    <property type="term" value="F:metal ion binding"/>
    <property type="evidence" value="ECO:0007669"/>
    <property type="project" value="UniProtKB-KW"/>
</dbReference>
<dbReference type="PROSITE" id="PS00903">
    <property type="entry name" value="CYT_DCMP_DEAMINASES_1"/>
    <property type="match status" value="1"/>
</dbReference>
<dbReference type="AlphaFoldDB" id="A0ABD1E5X2"/>
<dbReference type="PANTHER" id="PTHR11086:SF18">
    <property type="entry name" value="DEOXYCYTIDYLATE DEAMINASE"/>
    <property type="match status" value="1"/>
</dbReference>
<dbReference type="InterPro" id="IPR016193">
    <property type="entry name" value="Cytidine_deaminase-like"/>
</dbReference>
<keyword evidence="6" id="KW-0862">Zinc</keyword>
<evidence type="ECO:0000256" key="3">
    <source>
        <dbReference type="ARBA" id="ARBA00022723"/>
    </source>
</evidence>
<dbReference type="CDD" id="cd01286">
    <property type="entry name" value="deoxycytidylate_deaminase"/>
    <property type="match status" value="1"/>
</dbReference>
<comment type="cofactor">
    <cofactor evidence="1">
        <name>Zn(2+)</name>
        <dbReference type="ChEBI" id="CHEBI:29105"/>
    </cofactor>
</comment>
<name>A0ABD1E5X2_HYPHA</name>
<dbReference type="SUPFAM" id="SSF53927">
    <property type="entry name" value="Cytidine deaminase-like"/>
    <property type="match status" value="1"/>
</dbReference>
<evidence type="ECO:0000256" key="1">
    <source>
        <dbReference type="ARBA" id="ARBA00001947"/>
    </source>
</evidence>
<comment type="caution">
    <text evidence="13">The sequence shown here is derived from an EMBL/GenBank/DDBJ whole genome shotgun (WGS) entry which is preliminary data.</text>
</comment>
<dbReference type="EMBL" id="JBDJPC010000011">
    <property type="protein sequence ID" value="KAL1489975.1"/>
    <property type="molecule type" value="Genomic_DNA"/>
</dbReference>
<dbReference type="PROSITE" id="PS51747">
    <property type="entry name" value="CYT_DCMP_DEAMINASES_2"/>
    <property type="match status" value="1"/>
</dbReference>
<organism evidence="13 14">
    <name type="scientific">Hypothenemus hampei</name>
    <name type="common">Coffee berry borer</name>
    <dbReference type="NCBI Taxonomy" id="57062"/>
    <lineage>
        <taxon>Eukaryota</taxon>
        <taxon>Metazoa</taxon>
        <taxon>Ecdysozoa</taxon>
        <taxon>Arthropoda</taxon>
        <taxon>Hexapoda</taxon>
        <taxon>Insecta</taxon>
        <taxon>Pterygota</taxon>
        <taxon>Neoptera</taxon>
        <taxon>Endopterygota</taxon>
        <taxon>Coleoptera</taxon>
        <taxon>Polyphaga</taxon>
        <taxon>Cucujiformia</taxon>
        <taxon>Curculionidae</taxon>
        <taxon>Scolytinae</taxon>
        <taxon>Hypothenemus</taxon>
    </lineage>
</organism>
<keyword evidence="3" id="KW-0479">Metal-binding</keyword>